<comment type="caution">
    <text evidence="2">The sequence shown here is derived from an EMBL/GenBank/DDBJ whole genome shotgun (WGS) entry which is preliminary data.</text>
</comment>
<keyword evidence="3" id="KW-1185">Reference proteome</keyword>
<dbReference type="Gene3D" id="3.40.50.300">
    <property type="entry name" value="P-loop containing nucleotide triphosphate hydrolases"/>
    <property type="match status" value="1"/>
</dbReference>
<dbReference type="InterPro" id="IPR047187">
    <property type="entry name" value="SF1_C_Upf1"/>
</dbReference>
<dbReference type="EMBL" id="CAUEEQ010008551">
    <property type="protein sequence ID" value="CAJ0932466.1"/>
    <property type="molecule type" value="Genomic_DNA"/>
</dbReference>
<sequence>MAEMSKLLTCYLEQLTQARMVAEKMLYHQVEDMTMQGTQFHITTALNDKPAHPPTIITELCSLTPETARSFPAHVPQPTAAPRLCGHRSYLHVLGRVKRGLRLAMAESRQFSSPLPSSSPSILVLKAPVSRYCCGCKEQPAAEEEEGARGAHEPDLVSTVLLGAAGVLWQGLDLGSTSRLRPATTVYELAKNFNLEVSMFERLIRMGIPYVRLNYQHRMRPEIAKLLTPHIYDKLENHESVHKYDNMKGVCQNLFFVDHDHPEHHISEGKSRQNVHEAGFVKSLCLYFIQQGYSPSQITILTTYSGQLHCLQKMMPKAQFQGVRVCVVDKYQGEENDIIILSLILIMSRKVDA</sequence>
<evidence type="ECO:0000313" key="2">
    <source>
        <dbReference type="EMBL" id="CAJ0932466.1"/>
    </source>
</evidence>
<dbReference type="Proteomes" id="UP001176940">
    <property type="component" value="Unassembled WGS sequence"/>
</dbReference>
<reference evidence="2" key="1">
    <citation type="submission" date="2023-07" db="EMBL/GenBank/DDBJ databases">
        <authorList>
            <person name="Stuckert A."/>
        </authorList>
    </citation>
    <scope>NUCLEOTIDE SEQUENCE</scope>
</reference>
<accession>A0ABN9L3S7</accession>
<gene>
    <name evidence="2" type="ORF">RIMI_LOCUS5098140</name>
</gene>
<proteinExistence type="predicted"/>
<dbReference type="InterPro" id="IPR045055">
    <property type="entry name" value="DNA2/NAM7-like"/>
</dbReference>
<dbReference type="SUPFAM" id="SSF52540">
    <property type="entry name" value="P-loop containing nucleoside triphosphate hydrolases"/>
    <property type="match status" value="1"/>
</dbReference>
<dbReference type="InterPro" id="IPR041679">
    <property type="entry name" value="DNA2/NAM7-like_C"/>
</dbReference>
<dbReference type="PANTHER" id="PTHR10887">
    <property type="entry name" value="DNA2/NAM7 HELICASE FAMILY"/>
    <property type="match status" value="1"/>
</dbReference>
<evidence type="ECO:0000313" key="3">
    <source>
        <dbReference type="Proteomes" id="UP001176940"/>
    </source>
</evidence>
<name>A0ABN9L3S7_9NEOB</name>
<dbReference type="CDD" id="cd18808">
    <property type="entry name" value="SF1_C_Upf1"/>
    <property type="match status" value="1"/>
</dbReference>
<organism evidence="2 3">
    <name type="scientific">Ranitomeya imitator</name>
    <name type="common">mimic poison frog</name>
    <dbReference type="NCBI Taxonomy" id="111125"/>
    <lineage>
        <taxon>Eukaryota</taxon>
        <taxon>Metazoa</taxon>
        <taxon>Chordata</taxon>
        <taxon>Craniata</taxon>
        <taxon>Vertebrata</taxon>
        <taxon>Euteleostomi</taxon>
        <taxon>Amphibia</taxon>
        <taxon>Batrachia</taxon>
        <taxon>Anura</taxon>
        <taxon>Neobatrachia</taxon>
        <taxon>Hyloidea</taxon>
        <taxon>Dendrobatidae</taxon>
        <taxon>Dendrobatinae</taxon>
        <taxon>Ranitomeya</taxon>
    </lineage>
</organism>
<feature type="domain" description="DNA2/NAM7 helicase-like C-terminal" evidence="1">
    <location>
        <begin position="195"/>
        <end position="344"/>
    </location>
</feature>
<protein>
    <recommendedName>
        <fullName evidence="1">DNA2/NAM7 helicase-like C-terminal domain-containing protein</fullName>
    </recommendedName>
</protein>
<dbReference type="PANTHER" id="PTHR10887:SF528">
    <property type="entry name" value="NFX1-TYPE ZINC FINGER-CONTAINING PROTEIN 1 ISOFORM X1"/>
    <property type="match status" value="1"/>
</dbReference>
<dbReference type="InterPro" id="IPR027417">
    <property type="entry name" value="P-loop_NTPase"/>
</dbReference>
<evidence type="ECO:0000259" key="1">
    <source>
        <dbReference type="Pfam" id="PF13087"/>
    </source>
</evidence>
<dbReference type="Pfam" id="PF13087">
    <property type="entry name" value="AAA_12"/>
    <property type="match status" value="1"/>
</dbReference>